<accession>A0AAU8LY52</accession>
<dbReference type="EMBL" id="CP159373">
    <property type="protein sequence ID" value="XCN74133.1"/>
    <property type="molecule type" value="Genomic_DNA"/>
</dbReference>
<organism evidence="3">
    <name type="scientific">Candidatus Electrothrix aestuarii</name>
    <dbReference type="NCBI Taxonomy" id="3062594"/>
    <lineage>
        <taxon>Bacteria</taxon>
        <taxon>Pseudomonadati</taxon>
        <taxon>Thermodesulfobacteriota</taxon>
        <taxon>Desulfobulbia</taxon>
        <taxon>Desulfobulbales</taxon>
        <taxon>Desulfobulbaceae</taxon>
        <taxon>Candidatus Electrothrix</taxon>
    </lineage>
</organism>
<dbReference type="SMART" id="SM00226">
    <property type="entry name" value="LMWPc"/>
    <property type="match status" value="1"/>
</dbReference>
<dbReference type="EC" id="1.20.4.4" evidence="3"/>
<name>A0AAU8LY52_9BACT</name>
<feature type="domain" description="Phosphotyrosine protein phosphatase I" evidence="2">
    <location>
        <begin position="5"/>
        <end position="141"/>
    </location>
</feature>
<evidence type="ECO:0000313" key="3">
    <source>
        <dbReference type="EMBL" id="XCN74133.1"/>
    </source>
</evidence>
<dbReference type="SUPFAM" id="SSF52788">
    <property type="entry name" value="Phosphotyrosine protein phosphatases I"/>
    <property type="match status" value="1"/>
</dbReference>
<dbReference type="InterPro" id="IPR023485">
    <property type="entry name" value="Ptyr_pPase"/>
</dbReference>
<protein>
    <submittedName>
        <fullName evidence="3">Arsenate reductase ArsC</fullName>
        <ecNumber evidence="3">1.20.4.4</ecNumber>
    </submittedName>
</protein>
<evidence type="ECO:0000259" key="2">
    <source>
        <dbReference type="SMART" id="SM00226"/>
    </source>
</evidence>
<proteinExistence type="predicted"/>
<reference evidence="3" key="1">
    <citation type="journal article" date="2024" name="Syst. Appl. Microbiol.">
        <title>First single-strain enrichments of Electrothrix cable bacteria, description of E. aestuarii sp. nov. and E. rattekaaiensis sp. nov., and proposal of a cable bacteria taxonomy following the rules of the SeqCode.</title>
        <authorList>
            <person name="Plum-Jensen L.E."/>
            <person name="Schramm A."/>
            <person name="Marshall I.P.G."/>
        </authorList>
    </citation>
    <scope>NUCLEOTIDE SEQUENCE</scope>
    <source>
        <strain evidence="3">Rat1</strain>
    </source>
</reference>
<sequence length="148" mass="16110">MTKKYSVLFVCIHNSARSQMAEAFLRQIGGNSFTAASAGLEAGILNPLVIGVMGEIGLDIRNQSNDTVKDIIGQKSQFDYVITVCDAANAQRCPLIPGTMHTLHWGFDDPATVSGDAQEKVAQIRVIRDQIREQVCDFVQSFGLPITP</sequence>
<keyword evidence="1" id="KW-0059">Arsenical resistance</keyword>
<dbReference type="Pfam" id="PF01451">
    <property type="entry name" value="LMWPc"/>
    <property type="match status" value="1"/>
</dbReference>
<gene>
    <name evidence="3" type="ORF">Q3M24_05085</name>
</gene>
<dbReference type="InterPro" id="IPR036196">
    <property type="entry name" value="Ptyr_pPase_sf"/>
</dbReference>
<dbReference type="Gene3D" id="3.40.50.2300">
    <property type="match status" value="1"/>
</dbReference>
<dbReference type="GO" id="GO:0030612">
    <property type="term" value="F:arsenate reductase (thioredoxin) activity"/>
    <property type="evidence" value="ECO:0007669"/>
    <property type="project" value="UniProtKB-EC"/>
</dbReference>
<dbReference type="PANTHER" id="PTHR43428">
    <property type="entry name" value="ARSENATE REDUCTASE"/>
    <property type="match status" value="1"/>
</dbReference>
<keyword evidence="3" id="KW-0560">Oxidoreductase</keyword>
<dbReference type="GO" id="GO:0046685">
    <property type="term" value="P:response to arsenic-containing substance"/>
    <property type="evidence" value="ECO:0007669"/>
    <property type="project" value="UniProtKB-KW"/>
</dbReference>
<dbReference type="AlphaFoldDB" id="A0AAU8LY52"/>
<dbReference type="PANTHER" id="PTHR43428:SF1">
    <property type="entry name" value="ARSENATE REDUCTASE"/>
    <property type="match status" value="1"/>
</dbReference>
<evidence type="ECO:0000256" key="1">
    <source>
        <dbReference type="ARBA" id="ARBA00022849"/>
    </source>
</evidence>
<dbReference type="CDD" id="cd16345">
    <property type="entry name" value="LMWP_ArsC"/>
    <property type="match status" value="1"/>
</dbReference>
<dbReference type="KEGG" id="eaj:Q3M24_05085"/>
<reference evidence="3" key="2">
    <citation type="submission" date="2024-06" db="EMBL/GenBank/DDBJ databases">
        <authorList>
            <person name="Plum-Jensen L.E."/>
            <person name="Schramm A."/>
            <person name="Marshall I.P.G."/>
        </authorList>
    </citation>
    <scope>NUCLEOTIDE SEQUENCE</scope>
    <source>
        <strain evidence="3">Rat1</strain>
    </source>
</reference>